<organism evidence="1 2">
    <name type="scientific">Corynebacterium poyangense</name>
    <dbReference type="NCBI Taxonomy" id="2684405"/>
    <lineage>
        <taxon>Bacteria</taxon>
        <taxon>Bacillati</taxon>
        <taxon>Actinomycetota</taxon>
        <taxon>Actinomycetes</taxon>
        <taxon>Mycobacteriales</taxon>
        <taxon>Corynebacteriaceae</taxon>
        <taxon>Corynebacterium</taxon>
    </lineage>
</organism>
<dbReference type="Gene3D" id="3.40.50.20">
    <property type="match status" value="1"/>
</dbReference>
<dbReference type="GO" id="GO:0046872">
    <property type="term" value="F:metal ion binding"/>
    <property type="evidence" value="ECO:0007669"/>
    <property type="project" value="InterPro"/>
</dbReference>
<dbReference type="Proteomes" id="UP000516320">
    <property type="component" value="Chromosome"/>
</dbReference>
<accession>A0A7H0SN88</accession>
<dbReference type="RefSeq" id="WP_187975472.1">
    <property type="nucleotide sequence ID" value="NZ_CP046884.1"/>
</dbReference>
<name>A0A7H0SN88_9CORY</name>
<dbReference type="KEGG" id="cpoy:GP475_04665"/>
<sequence length="411" mass="44730">MRESIIILGASVLQIPLIKKAADLGYRTVVLDRNSNADGRFLCDEFFEISTVDRVGVEKVAERIDPVAIITAATDLPINVISSVSKKLGLKSIGPDCARRCTNKAEMMGALKSVDLAIPRYTVVSSYDDFRSAAFELASIDSSSDLASMNECKAAFDPDILIKPVDCSGSRGVVKIASLKDQDLRFAWKYSTAASTYGKFIVSEFMHGPEVSVEMFMEGGRVRFAEITDKATTGSPEFVEIGHSQPCMLAADIQENILTLAEDAVDVLGIDEGPAHVEIIVDREETPRIVEVGARLGGDFITSHLVPLSTGVDLLAATINHACGKRADFRRTKQQGTAIRYILPYFNSDRFAKCGNHVVKGVVHAHLPETISALSEGKLDSASRIGEVICTGKDVNEARQRCLQWSGEKIW</sequence>
<dbReference type="EMBL" id="CP046884">
    <property type="protein sequence ID" value="QNQ90013.1"/>
    <property type="molecule type" value="Genomic_DNA"/>
</dbReference>
<reference evidence="1 2" key="1">
    <citation type="submission" date="2019-12" db="EMBL/GenBank/DDBJ databases">
        <title>Corynebacterium sp. nov., isolated from feces of the Anser Albifrons in China.</title>
        <authorList>
            <person name="Liu Q."/>
        </authorList>
    </citation>
    <scope>NUCLEOTIDE SEQUENCE [LARGE SCALE GENOMIC DNA]</scope>
    <source>
        <strain evidence="1 2">4H37-19</strain>
    </source>
</reference>
<dbReference type="PANTHER" id="PTHR43585:SF2">
    <property type="entry name" value="ATP-GRASP ENZYME FSQD"/>
    <property type="match status" value="1"/>
</dbReference>
<evidence type="ECO:0000313" key="1">
    <source>
        <dbReference type="EMBL" id="QNQ90013.1"/>
    </source>
</evidence>
<dbReference type="InterPro" id="IPR052032">
    <property type="entry name" value="ATP-dep_AA_Ligase"/>
</dbReference>
<dbReference type="PANTHER" id="PTHR43585">
    <property type="entry name" value="FUMIPYRROLE BIOSYNTHESIS PROTEIN C"/>
    <property type="match status" value="1"/>
</dbReference>
<protein>
    <submittedName>
        <fullName evidence="1">ATP-grasp domain-containing protein</fullName>
    </submittedName>
</protein>
<dbReference type="Gene3D" id="3.30.470.20">
    <property type="entry name" value="ATP-grasp fold, B domain"/>
    <property type="match status" value="1"/>
</dbReference>
<proteinExistence type="predicted"/>
<evidence type="ECO:0000313" key="2">
    <source>
        <dbReference type="Proteomes" id="UP000516320"/>
    </source>
</evidence>
<dbReference type="Pfam" id="PF13535">
    <property type="entry name" value="ATP-grasp_4"/>
    <property type="match status" value="1"/>
</dbReference>
<dbReference type="InterPro" id="IPR011761">
    <property type="entry name" value="ATP-grasp"/>
</dbReference>
<dbReference type="SUPFAM" id="SSF56059">
    <property type="entry name" value="Glutathione synthetase ATP-binding domain-like"/>
    <property type="match status" value="1"/>
</dbReference>
<dbReference type="GO" id="GO:0005524">
    <property type="term" value="F:ATP binding"/>
    <property type="evidence" value="ECO:0007669"/>
    <property type="project" value="UniProtKB-UniRule"/>
</dbReference>
<dbReference type="PROSITE" id="PS50975">
    <property type="entry name" value="ATP_GRASP"/>
    <property type="match status" value="1"/>
</dbReference>
<keyword evidence="2" id="KW-1185">Reference proteome</keyword>
<gene>
    <name evidence="1" type="ORF">GP475_04665</name>
</gene>
<dbReference type="AlphaFoldDB" id="A0A7H0SN88"/>